<proteinExistence type="predicted"/>
<sequence length="267" mass="30515">MKVKNIPSLAIWSGKMSWTGRFSALGTDLRRRWRMICTRSITRREVPMKAATKTTTMSTRTASREIWTRTSSKSAARSSSRRSNSPRRSPKKRTKTPAFSNTSRQCPPKKWTNPATPKTRNSSKTRWTSPWNQRTSNQQPSRKHPKRTTPARSAPTTSSRRTPWPIWTRTRASTAWSWCANCWTTRAVPGPTRPRPARSLRPSFPAAFAATCATSRKRTRRSAPCRRVKLARFGECARTTTASSRSTAGGTFEKRWVSLFYFINHYV</sequence>
<evidence type="ECO:0000256" key="1">
    <source>
        <dbReference type="SAM" id="MobiDB-lite"/>
    </source>
</evidence>
<feature type="compositionally biased region" description="Low complexity" evidence="1">
    <location>
        <begin position="150"/>
        <end position="164"/>
    </location>
</feature>
<dbReference type="EMBL" id="HBUE01061661">
    <property type="protein sequence ID" value="CAG6468938.1"/>
    <property type="molecule type" value="Transcribed_RNA"/>
</dbReference>
<feature type="compositionally biased region" description="Polar residues" evidence="1">
    <location>
        <begin position="113"/>
        <end position="140"/>
    </location>
</feature>
<feature type="region of interest" description="Disordered" evidence="1">
    <location>
        <begin position="51"/>
        <end position="164"/>
    </location>
</feature>
<feature type="compositionally biased region" description="Low complexity" evidence="1">
    <location>
        <begin position="68"/>
        <end position="83"/>
    </location>
</feature>
<accession>A0A8D8B4X9</accession>
<dbReference type="AlphaFoldDB" id="A0A8D8B4X9"/>
<reference evidence="2" key="1">
    <citation type="submission" date="2021-05" db="EMBL/GenBank/DDBJ databases">
        <authorList>
            <person name="Alioto T."/>
            <person name="Alioto T."/>
            <person name="Gomez Garrido J."/>
        </authorList>
    </citation>
    <scope>NUCLEOTIDE SEQUENCE</scope>
</reference>
<protein>
    <submittedName>
        <fullName evidence="2">(northern house mosquito) hypothetical protein</fullName>
    </submittedName>
</protein>
<feature type="compositionally biased region" description="Low complexity" evidence="1">
    <location>
        <begin position="51"/>
        <end position="61"/>
    </location>
</feature>
<evidence type="ECO:0000313" key="2">
    <source>
        <dbReference type="EMBL" id="CAG6468938.1"/>
    </source>
</evidence>
<feature type="compositionally biased region" description="Basic residues" evidence="1">
    <location>
        <begin position="84"/>
        <end position="95"/>
    </location>
</feature>
<name>A0A8D8B4X9_CULPI</name>
<organism evidence="2">
    <name type="scientific">Culex pipiens</name>
    <name type="common">House mosquito</name>
    <dbReference type="NCBI Taxonomy" id="7175"/>
    <lineage>
        <taxon>Eukaryota</taxon>
        <taxon>Metazoa</taxon>
        <taxon>Ecdysozoa</taxon>
        <taxon>Arthropoda</taxon>
        <taxon>Hexapoda</taxon>
        <taxon>Insecta</taxon>
        <taxon>Pterygota</taxon>
        <taxon>Neoptera</taxon>
        <taxon>Endopterygota</taxon>
        <taxon>Diptera</taxon>
        <taxon>Nematocera</taxon>
        <taxon>Culicoidea</taxon>
        <taxon>Culicidae</taxon>
        <taxon>Culicinae</taxon>
        <taxon>Culicini</taxon>
        <taxon>Culex</taxon>
        <taxon>Culex</taxon>
    </lineage>
</organism>